<dbReference type="EMBL" id="CP038469">
    <property type="protein sequence ID" value="QBX80464.1"/>
    <property type="molecule type" value="Genomic_DNA"/>
</dbReference>
<proteinExistence type="predicted"/>
<sequence>MSNRILCSFFFLISLFVCSSSASDRVQPNERYFLEMNGEKLADGSQVYIRYDLVILDNQKKQTLR</sequence>
<evidence type="ECO:0000313" key="2">
    <source>
        <dbReference type="EMBL" id="QBX80464.1"/>
    </source>
</evidence>
<feature type="chain" id="PRO_5045894163" evidence="1">
    <location>
        <begin position="23"/>
        <end position="65"/>
    </location>
</feature>
<gene>
    <name evidence="2" type="ORF">E4Z61_08870</name>
</gene>
<evidence type="ECO:0000256" key="1">
    <source>
        <dbReference type="SAM" id="SignalP"/>
    </source>
</evidence>
<keyword evidence="1" id="KW-0732">Signal</keyword>
<protein>
    <submittedName>
        <fullName evidence="2">Uncharacterized protein</fullName>
    </submittedName>
</protein>
<accession>A0ABX5T1X8</accession>
<organism evidence="2 3">
    <name type="scientific">Citrobacter tructae</name>
    <dbReference type="NCBI Taxonomy" id="2562449"/>
    <lineage>
        <taxon>Bacteria</taxon>
        <taxon>Pseudomonadati</taxon>
        <taxon>Pseudomonadota</taxon>
        <taxon>Gammaproteobacteria</taxon>
        <taxon>Enterobacterales</taxon>
        <taxon>Enterobacteriaceae</taxon>
        <taxon>Citrobacter</taxon>
    </lineage>
</organism>
<name>A0ABX5T1X8_9ENTR</name>
<dbReference type="RefSeq" id="WP_135322446.1">
    <property type="nucleotide sequence ID" value="NZ_CP038469.1"/>
</dbReference>
<keyword evidence="3" id="KW-1185">Reference proteome</keyword>
<dbReference type="Proteomes" id="UP000296284">
    <property type="component" value="Chromosome"/>
</dbReference>
<evidence type="ECO:0000313" key="3">
    <source>
        <dbReference type="Proteomes" id="UP000296284"/>
    </source>
</evidence>
<reference evidence="2 3" key="1">
    <citation type="submission" date="2019-03" db="EMBL/GenBank/DDBJ databases">
        <title>Complete genome sequence of Citrobacter sp. SNU WT2 isolated from diseased rainbow trout.</title>
        <authorList>
            <person name="Oh W.T."/>
            <person name="Park S.C."/>
        </authorList>
    </citation>
    <scope>NUCLEOTIDE SEQUENCE [LARGE SCALE GENOMIC DNA]</scope>
    <source>
        <strain evidence="2 3">SNU WT2</strain>
    </source>
</reference>
<feature type="signal peptide" evidence="1">
    <location>
        <begin position="1"/>
        <end position="22"/>
    </location>
</feature>